<reference evidence="6 7" key="1">
    <citation type="submission" date="2020-02" db="EMBL/GenBank/DDBJ databases">
        <title>Characterization of phylogenetic diversity of novel bifidobacterial species isolated in Czech ZOOs.</title>
        <authorList>
            <person name="Lugli G.A."/>
            <person name="Vera N.B."/>
            <person name="Ventura M."/>
        </authorList>
    </citation>
    <scope>NUCLEOTIDE SEQUENCE [LARGE SCALE GENOMIC DNA]</scope>
    <source>
        <strain evidence="6 7">DSM 109958</strain>
    </source>
</reference>
<feature type="domain" description="Lipoyl-binding" evidence="5">
    <location>
        <begin position="32"/>
        <end position="114"/>
    </location>
</feature>
<dbReference type="EMBL" id="JAAIIH010000006">
    <property type="protein sequence ID" value="NMN00495.1"/>
    <property type="molecule type" value="Genomic_DNA"/>
</dbReference>
<comment type="cofactor">
    <cofactor evidence="3">
        <name>(R)-lipoate</name>
        <dbReference type="ChEBI" id="CHEBI:83088"/>
    </cofactor>
    <text evidence="3">Binds 1 lipoyl cofactor covalently.</text>
</comment>
<dbReference type="HAMAP" id="MF_00272">
    <property type="entry name" value="GcvH"/>
    <property type="match status" value="1"/>
</dbReference>
<dbReference type="Proteomes" id="UP000588277">
    <property type="component" value="Unassembled WGS sequence"/>
</dbReference>
<dbReference type="GO" id="GO:0009249">
    <property type="term" value="P:protein lipoylation"/>
    <property type="evidence" value="ECO:0007669"/>
    <property type="project" value="TreeGrafter"/>
</dbReference>
<comment type="function">
    <text evidence="3">The glycine cleavage system catalyzes the degradation of glycine. The H protein shuttles the methylamine group of glycine from the P protein to the T protein.</text>
</comment>
<dbReference type="GO" id="GO:0005960">
    <property type="term" value="C:glycine cleavage complex"/>
    <property type="evidence" value="ECO:0007669"/>
    <property type="project" value="InterPro"/>
</dbReference>
<dbReference type="CDD" id="cd06848">
    <property type="entry name" value="GCS_H"/>
    <property type="match status" value="1"/>
</dbReference>
<dbReference type="RefSeq" id="WP_169275642.1">
    <property type="nucleotide sequence ID" value="NZ_JAAIIH010000006.1"/>
</dbReference>
<evidence type="ECO:0000256" key="2">
    <source>
        <dbReference type="ARBA" id="ARBA00022823"/>
    </source>
</evidence>
<dbReference type="AlphaFoldDB" id="A0A7Y0F1V3"/>
<dbReference type="GO" id="GO:0019464">
    <property type="term" value="P:glycine decarboxylation via glycine cleavage system"/>
    <property type="evidence" value="ECO:0007669"/>
    <property type="project" value="UniProtKB-UniRule"/>
</dbReference>
<dbReference type="InterPro" id="IPR011053">
    <property type="entry name" value="Single_hybrid_motif"/>
</dbReference>
<evidence type="ECO:0000256" key="4">
    <source>
        <dbReference type="PIRSR" id="PIRSR617453-50"/>
    </source>
</evidence>
<organism evidence="6 7">
    <name type="scientific">Bifidobacterium moraviense</name>
    <dbReference type="NCBI Taxonomy" id="2675323"/>
    <lineage>
        <taxon>Bacteria</taxon>
        <taxon>Bacillati</taxon>
        <taxon>Actinomycetota</taxon>
        <taxon>Actinomycetes</taxon>
        <taxon>Bifidobacteriales</taxon>
        <taxon>Bifidobacteriaceae</taxon>
        <taxon>Bifidobacterium</taxon>
    </lineage>
</organism>
<name>A0A7Y0F1V3_9BIFI</name>
<dbReference type="PROSITE" id="PS50968">
    <property type="entry name" value="BIOTINYL_LIPOYL"/>
    <property type="match status" value="1"/>
</dbReference>
<dbReference type="Pfam" id="PF01597">
    <property type="entry name" value="GCV_H"/>
    <property type="match status" value="1"/>
</dbReference>
<dbReference type="InterPro" id="IPR033753">
    <property type="entry name" value="GCV_H/Fam206"/>
</dbReference>
<evidence type="ECO:0000259" key="5">
    <source>
        <dbReference type="PROSITE" id="PS50968"/>
    </source>
</evidence>
<evidence type="ECO:0000313" key="6">
    <source>
        <dbReference type="EMBL" id="NMN00495.1"/>
    </source>
</evidence>
<feature type="modified residue" description="N6-lipoyllysine" evidence="3 4">
    <location>
        <position position="73"/>
    </location>
</feature>
<dbReference type="GO" id="GO:0005829">
    <property type="term" value="C:cytosol"/>
    <property type="evidence" value="ECO:0007669"/>
    <property type="project" value="TreeGrafter"/>
</dbReference>
<dbReference type="Gene3D" id="2.40.50.100">
    <property type="match status" value="1"/>
</dbReference>
<dbReference type="PANTHER" id="PTHR11715:SF3">
    <property type="entry name" value="GLYCINE CLEAVAGE SYSTEM H PROTEIN-RELATED"/>
    <property type="match status" value="1"/>
</dbReference>
<evidence type="ECO:0000256" key="1">
    <source>
        <dbReference type="ARBA" id="ARBA00009249"/>
    </source>
</evidence>
<keyword evidence="7" id="KW-1185">Reference proteome</keyword>
<dbReference type="InterPro" id="IPR002930">
    <property type="entry name" value="GCV_H"/>
</dbReference>
<dbReference type="SUPFAM" id="SSF51230">
    <property type="entry name" value="Single hybrid motif"/>
    <property type="match status" value="1"/>
</dbReference>
<dbReference type="NCBIfam" id="TIGR00527">
    <property type="entry name" value="gcvH"/>
    <property type="match status" value="1"/>
</dbReference>
<dbReference type="InterPro" id="IPR017453">
    <property type="entry name" value="GCV_H_sub"/>
</dbReference>
<comment type="caution">
    <text evidence="6">The sequence shown here is derived from an EMBL/GenBank/DDBJ whole genome shotgun (WGS) entry which is preliminary data.</text>
</comment>
<gene>
    <name evidence="3" type="primary">gcvH</name>
    <name evidence="6" type="ORF">G1C96_1074</name>
</gene>
<dbReference type="InterPro" id="IPR003016">
    <property type="entry name" value="2-oxoA_DH_lipoyl-BS"/>
</dbReference>
<dbReference type="PANTHER" id="PTHR11715">
    <property type="entry name" value="GLYCINE CLEAVAGE SYSTEM H PROTEIN"/>
    <property type="match status" value="1"/>
</dbReference>
<protein>
    <recommendedName>
        <fullName evidence="3">Glycine cleavage system H protein</fullName>
    </recommendedName>
</protein>
<dbReference type="InterPro" id="IPR000089">
    <property type="entry name" value="Biotin_lipoyl"/>
</dbReference>
<evidence type="ECO:0000313" key="7">
    <source>
        <dbReference type="Proteomes" id="UP000588277"/>
    </source>
</evidence>
<comment type="similarity">
    <text evidence="1 3">Belongs to the GcvH family.</text>
</comment>
<sequence>MSDEDNKPLNLDIPDHLSYSEDHVWVDQSAEPSVVGVTDYAVSQLGDLVFIDLPEPGTQVQAGDEMLELESAKAVEPVIAPVAGTIRYVNQGAADDPSVVNNDPYGEGWLVKIELDDDEPELLDAEGYAKLIR</sequence>
<proteinExistence type="inferred from homology"/>
<evidence type="ECO:0000256" key="3">
    <source>
        <dbReference type="HAMAP-Rule" id="MF_00272"/>
    </source>
</evidence>
<dbReference type="NCBIfam" id="NF002270">
    <property type="entry name" value="PRK01202.1"/>
    <property type="match status" value="1"/>
</dbReference>
<comment type="subunit">
    <text evidence="3">The glycine cleavage system is composed of four proteins: P, T, L and H.</text>
</comment>
<dbReference type="PROSITE" id="PS00189">
    <property type="entry name" value="LIPOYL"/>
    <property type="match status" value="1"/>
</dbReference>
<accession>A0A7Y0F1V3</accession>
<keyword evidence="2 3" id="KW-0450">Lipoyl</keyword>